<dbReference type="Proteomes" id="UP000660680">
    <property type="component" value="Unassembled WGS sequence"/>
</dbReference>
<keyword evidence="2" id="KW-0805">Transcription regulation</keyword>
<dbReference type="InterPro" id="IPR000847">
    <property type="entry name" value="LysR_HTH_N"/>
</dbReference>
<organism evidence="6 7">
    <name type="scientific">Actinokineospora fastidiosa</name>
    <dbReference type="NCBI Taxonomy" id="1816"/>
    <lineage>
        <taxon>Bacteria</taxon>
        <taxon>Bacillati</taxon>
        <taxon>Actinomycetota</taxon>
        <taxon>Actinomycetes</taxon>
        <taxon>Pseudonocardiales</taxon>
        <taxon>Pseudonocardiaceae</taxon>
        <taxon>Actinokineospora</taxon>
    </lineage>
</organism>
<dbReference type="AlphaFoldDB" id="A0A918GS25"/>
<proteinExistence type="inferred from homology"/>
<dbReference type="SUPFAM" id="SSF53850">
    <property type="entry name" value="Periplasmic binding protein-like II"/>
    <property type="match status" value="1"/>
</dbReference>
<keyword evidence="4" id="KW-0804">Transcription</keyword>
<dbReference type="Gene3D" id="3.40.190.10">
    <property type="entry name" value="Periplasmic binding protein-like II"/>
    <property type="match status" value="2"/>
</dbReference>
<dbReference type="PRINTS" id="PR00039">
    <property type="entry name" value="HTHLYSR"/>
</dbReference>
<dbReference type="InterPro" id="IPR005119">
    <property type="entry name" value="LysR_subst-bd"/>
</dbReference>
<protein>
    <submittedName>
        <fullName evidence="6">LysR family transcriptional regulator</fullName>
    </submittedName>
</protein>
<name>A0A918GS25_9PSEU</name>
<dbReference type="Pfam" id="PF03466">
    <property type="entry name" value="LysR_substrate"/>
    <property type="match status" value="1"/>
</dbReference>
<dbReference type="GO" id="GO:0003700">
    <property type="term" value="F:DNA-binding transcription factor activity"/>
    <property type="evidence" value="ECO:0007669"/>
    <property type="project" value="InterPro"/>
</dbReference>
<evidence type="ECO:0000313" key="6">
    <source>
        <dbReference type="EMBL" id="GGS56517.1"/>
    </source>
</evidence>
<dbReference type="RefSeq" id="WP_189213911.1">
    <property type="nucleotide sequence ID" value="NZ_BMRB01000008.1"/>
</dbReference>
<dbReference type="InterPro" id="IPR036390">
    <property type="entry name" value="WH_DNA-bd_sf"/>
</dbReference>
<dbReference type="PANTHER" id="PTHR30346:SF30">
    <property type="entry name" value="SMALL NEUTRAL PROTEASE REGULATORY PROTEIN"/>
    <property type="match status" value="1"/>
</dbReference>
<keyword evidence="7" id="KW-1185">Reference proteome</keyword>
<dbReference type="CDD" id="cd08414">
    <property type="entry name" value="PBP2_LTTR_aromatics_like"/>
    <property type="match status" value="1"/>
</dbReference>
<evidence type="ECO:0000256" key="3">
    <source>
        <dbReference type="ARBA" id="ARBA00023125"/>
    </source>
</evidence>
<dbReference type="PROSITE" id="PS50931">
    <property type="entry name" value="HTH_LYSR"/>
    <property type="match status" value="1"/>
</dbReference>
<dbReference type="InterPro" id="IPR036388">
    <property type="entry name" value="WH-like_DNA-bd_sf"/>
</dbReference>
<feature type="domain" description="HTH lysR-type" evidence="5">
    <location>
        <begin position="3"/>
        <end position="60"/>
    </location>
</feature>
<accession>A0A918GS25</accession>
<evidence type="ECO:0000259" key="5">
    <source>
        <dbReference type="PROSITE" id="PS50931"/>
    </source>
</evidence>
<evidence type="ECO:0000256" key="1">
    <source>
        <dbReference type="ARBA" id="ARBA00009437"/>
    </source>
</evidence>
<dbReference type="GO" id="GO:0003677">
    <property type="term" value="F:DNA binding"/>
    <property type="evidence" value="ECO:0007669"/>
    <property type="project" value="UniProtKB-KW"/>
</dbReference>
<reference evidence="6" key="1">
    <citation type="journal article" date="2014" name="Int. J. Syst. Evol. Microbiol.">
        <title>Complete genome sequence of Corynebacterium casei LMG S-19264T (=DSM 44701T), isolated from a smear-ripened cheese.</title>
        <authorList>
            <consortium name="US DOE Joint Genome Institute (JGI-PGF)"/>
            <person name="Walter F."/>
            <person name="Albersmeier A."/>
            <person name="Kalinowski J."/>
            <person name="Ruckert C."/>
        </authorList>
    </citation>
    <scope>NUCLEOTIDE SEQUENCE</scope>
    <source>
        <strain evidence="6">JCM 3276</strain>
    </source>
</reference>
<dbReference type="Gene3D" id="1.10.10.10">
    <property type="entry name" value="Winged helix-like DNA-binding domain superfamily/Winged helix DNA-binding domain"/>
    <property type="match status" value="1"/>
</dbReference>
<dbReference type="Pfam" id="PF00126">
    <property type="entry name" value="HTH_1"/>
    <property type="match status" value="1"/>
</dbReference>
<evidence type="ECO:0000313" key="7">
    <source>
        <dbReference type="Proteomes" id="UP000660680"/>
    </source>
</evidence>
<evidence type="ECO:0000256" key="2">
    <source>
        <dbReference type="ARBA" id="ARBA00023015"/>
    </source>
</evidence>
<comment type="similarity">
    <text evidence="1">Belongs to the LysR transcriptional regulatory family.</text>
</comment>
<keyword evidence="3" id="KW-0238">DNA-binding</keyword>
<dbReference type="SUPFAM" id="SSF46785">
    <property type="entry name" value="Winged helix' DNA-binding domain"/>
    <property type="match status" value="1"/>
</dbReference>
<evidence type="ECO:0000256" key="4">
    <source>
        <dbReference type="ARBA" id="ARBA00023163"/>
    </source>
</evidence>
<dbReference type="EMBL" id="BMRB01000008">
    <property type="protein sequence ID" value="GGS56517.1"/>
    <property type="molecule type" value="Genomic_DNA"/>
</dbReference>
<reference evidence="6" key="2">
    <citation type="submission" date="2020-09" db="EMBL/GenBank/DDBJ databases">
        <authorList>
            <person name="Sun Q."/>
            <person name="Ohkuma M."/>
        </authorList>
    </citation>
    <scope>NUCLEOTIDE SEQUENCE</scope>
    <source>
        <strain evidence="6">JCM 3276</strain>
    </source>
</reference>
<sequence>MGLELRHLRSVCAIADAGSVTRAATVLGVSQQVLTARLQRVERELGGRLFERDRDGVTPTPLGEFLLTRARGVLLGMEELRRSTGRHVCAERPLVTLGGVACAVSVGLADRVSDLLPGVEVRLRAEYSPRALWDLLLADRIDAAAVVDYPGFPLNTPSTVVSDVIAVEPVFVAMSDRHPLAGRDEVALAELAGERWALTPQDGAGWPDCFYVACHQAGFTPRVLYSVSDAVPQRDIVATRRAVSPCQAVFPTGDGVVVKPLAGNPLHMRHLLVCRGESLLADSFDDLLRLAREAYHAYAGRRPHYQSWLSQASR</sequence>
<gene>
    <name evidence="6" type="ORF">GCM10010171_59390</name>
</gene>
<comment type="caution">
    <text evidence="6">The sequence shown here is derived from an EMBL/GenBank/DDBJ whole genome shotgun (WGS) entry which is preliminary data.</text>
</comment>
<dbReference type="PANTHER" id="PTHR30346">
    <property type="entry name" value="TRANSCRIPTIONAL DUAL REGULATOR HCAR-RELATED"/>
    <property type="match status" value="1"/>
</dbReference>
<dbReference type="GO" id="GO:0032993">
    <property type="term" value="C:protein-DNA complex"/>
    <property type="evidence" value="ECO:0007669"/>
    <property type="project" value="TreeGrafter"/>
</dbReference>